<proteinExistence type="predicted"/>
<dbReference type="Proteomes" id="UP000299102">
    <property type="component" value="Unassembled WGS sequence"/>
</dbReference>
<feature type="region of interest" description="Disordered" evidence="1">
    <location>
        <begin position="112"/>
        <end position="178"/>
    </location>
</feature>
<feature type="compositionally biased region" description="Polar residues" evidence="1">
    <location>
        <begin position="150"/>
        <end position="161"/>
    </location>
</feature>
<dbReference type="EMBL" id="BGZK01000208">
    <property type="protein sequence ID" value="GBP28542.1"/>
    <property type="molecule type" value="Genomic_DNA"/>
</dbReference>
<dbReference type="AlphaFoldDB" id="A0A4C1URD9"/>
<name>A0A4C1URD9_EUMVA</name>
<evidence type="ECO:0000313" key="2">
    <source>
        <dbReference type="EMBL" id="GBP28542.1"/>
    </source>
</evidence>
<feature type="compositionally biased region" description="Basic and acidic residues" evidence="1">
    <location>
        <begin position="135"/>
        <end position="146"/>
    </location>
</feature>
<evidence type="ECO:0000256" key="1">
    <source>
        <dbReference type="SAM" id="MobiDB-lite"/>
    </source>
</evidence>
<protein>
    <submittedName>
        <fullName evidence="2">Uncharacterized protein</fullName>
    </submittedName>
</protein>
<evidence type="ECO:0000313" key="3">
    <source>
        <dbReference type="Proteomes" id="UP000299102"/>
    </source>
</evidence>
<reference evidence="2 3" key="1">
    <citation type="journal article" date="2019" name="Commun. Biol.">
        <title>The bagworm genome reveals a unique fibroin gene that provides high tensile strength.</title>
        <authorList>
            <person name="Kono N."/>
            <person name="Nakamura H."/>
            <person name="Ohtoshi R."/>
            <person name="Tomita M."/>
            <person name="Numata K."/>
            <person name="Arakawa K."/>
        </authorList>
    </citation>
    <scope>NUCLEOTIDE SEQUENCE [LARGE SCALE GENOMIC DNA]</scope>
</reference>
<organism evidence="2 3">
    <name type="scientific">Eumeta variegata</name>
    <name type="common">Bagworm moth</name>
    <name type="synonym">Eumeta japonica</name>
    <dbReference type="NCBI Taxonomy" id="151549"/>
    <lineage>
        <taxon>Eukaryota</taxon>
        <taxon>Metazoa</taxon>
        <taxon>Ecdysozoa</taxon>
        <taxon>Arthropoda</taxon>
        <taxon>Hexapoda</taxon>
        <taxon>Insecta</taxon>
        <taxon>Pterygota</taxon>
        <taxon>Neoptera</taxon>
        <taxon>Endopterygota</taxon>
        <taxon>Lepidoptera</taxon>
        <taxon>Glossata</taxon>
        <taxon>Ditrysia</taxon>
        <taxon>Tineoidea</taxon>
        <taxon>Psychidae</taxon>
        <taxon>Oiketicinae</taxon>
        <taxon>Eumeta</taxon>
    </lineage>
</organism>
<sequence>MLNAQNETRQLGGPMTWRRSRANVCLGGPGSYVVEVVNGRVGSLLSCQRNFFSRSALARRQERRRGRVSRLRPYLNEDRAWRAGAAAGRLSGLFLFTRFLSGQKESLIENRMERKRAGSVPARSPPNVAEIDCSFSRDKRARELPKSRWSRSSLNTRNPSGVTGKHASYQKVDGPGRP</sequence>
<gene>
    <name evidence="2" type="ORF">EVAR_23007_1</name>
</gene>
<comment type="caution">
    <text evidence="2">The sequence shown here is derived from an EMBL/GenBank/DDBJ whole genome shotgun (WGS) entry which is preliminary data.</text>
</comment>
<keyword evidence="3" id="KW-1185">Reference proteome</keyword>
<accession>A0A4C1URD9</accession>